<dbReference type="Proteomes" id="UP000306719">
    <property type="component" value="Unassembled WGS sequence"/>
</dbReference>
<dbReference type="EMBL" id="PNCJ01000004">
    <property type="protein sequence ID" value="TMP39836.1"/>
    <property type="molecule type" value="Genomic_DNA"/>
</dbReference>
<protein>
    <submittedName>
        <fullName evidence="1">Uncharacterized protein</fullName>
    </submittedName>
</protein>
<sequence>MRVEVGNKDEYSWIAQGNQRLRELSKISNSKVQVEVFEGDHSCLFGERISERVLPHFVTLFSKQTKLYH</sequence>
<dbReference type="AlphaFoldDB" id="A0A5S3X7M3"/>
<comment type="caution">
    <text evidence="1">The sequence shown here is derived from an EMBL/GenBank/DDBJ whole genome shotgun (WGS) entry which is preliminary data.</text>
</comment>
<gene>
    <name evidence="1" type="ORF">CWB98_00780</name>
</gene>
<proteinExistence type="predicted"/>
<evidence type="ECO:0000313" key="2">
    <source>
        <dbReference type="Proteomes" id="UP000306719"/>
    </source>
</evidence>
<dbReference type="RefSeq" id="WP_138543082.1">
    <property type="nucleotide sequence ID" value="NZ_PNCJ01000004.1"/>
</dbReference>
<name>A0A5S3X7M3_9GAMM</name>
<organism evidence="1 2">
    <name type="scientific">Pseudoalteromonas rubra</name>
    <dbReference type="NCBI Taxonomy" id="43658"/>
    <lineage>
        <taxon>Bacteria</taxon>
        <taxon>Pseudomonadati</taxon>
        <taxon>Pseudomonadota</taxon>
        <taxon>Gammaproteobacteria</taxon>
        <taxon>Alteromonadales</taxon>
        <taxon>Pseudoalteromonadaceae</taxon>
        <taxon>Pseudoalteromonas</taxon>
    </lineage>
</organism>
<accession>A0A5S3X7M3</accession>
<reference evidence="1 2" key="1">
    <citation type="submission" date="2018-01" db="EMBL/GenBank/DDBJ databases">
        <authorList>
            <person name="Paulsen S."/>
            <person name="Gram L.K."/>
        </authorList>
    </citation>
    <scope>NUCLEOTIDE SEQUENCE [LARGE SCALE GENOMIC DNA]</scope>
    <source>
        <strain evidence="1 2">S2599</strain>
    </source>
</reference>
<evidence type="ECO:0000313" key="1">
    <source>
        <dbReference type="EMBL" id="TMP39836.1"/>
    </source>
</evidence>
<dbReference type="OrthoDB" id="9803578at2"/>
<reference evidence="2" key="2">
    <citation type="submission" date="2019-06" db="EMBL/GenBank/DDBJ databases">
        <title>Co-occurence of chitin degradation, pigmentation and bioactivity in marine Pseudoalteromonas.</title>
        <authorList>
            <person name="Sonnenschein E.C."/>
            <person name="Bech P.K."/>
        </authorList>
    </citation>
    <scope>NUCLEOTIDE SEQUENCE [LARGE SCALE GENOMIC DNA]</scope>
    <source>
        <strain evidence="2">S2599</strain>
    </source>
</reference>